<reference evidence="2" key="1">
    <citation type="submission" date="2022-01" db="EMBL/GenBank/DDBJ databases">
        <title>Lysobacter chinensis sp. nov., a bacterium isolated from cow dung compost.</title>
        <authorList>
            <person name="Liu Y."/>
        </authorList>
    </citation>
    <scope>NUCLEOTIDE SEQUENCE</scope>
    <source>
        <strain evidence="2">TLK-CK17</strain>
    </source>
</reference>
<evidence type="ECO:0008006" key="4">
    <source>
        <dbReference type="Google" id="ProtNLM"/>
    </source>
</evidence>
<name>A0ABS9HSJ6_9GAMM</name>
<evidence type="ECO:0000313" key="2">
    <source>
        <dbReference type="EMBL" id="MCF7221102.1"/>
    </source>
</evidence>
<proteinExistence type="predicted"/>
<accession>A0ABS9HSJ6</accession>
<gene>
    <name evidence="2" type="ORF">L3V18_04765</name>
</gene>
<keyword evidence="1" id="KW-0812">Transmembrane</keyword>
<feature type="transmembrane region" description="Helical" evidence="1">
    <location>
        <begin position="53"/>
        <end position="72"/>
    </location>
</feature>
<evidence type="ECO:0000313" key="3">
    <source>
        <dbReference type="Proteomes" id="UP001430796"/>
    </source>
</evidence>
<keyword evidence="1" id="KW-1133">Transmembrane helix</keyword>
<dbReference type="RefSeq" id="WP_237053447.1">
    <property type="nucleotide sequence ID" value="NZ_JAKJPO010000001.1"/>
</dbReference>
<evidence type="ECO:0000256" key="1">
    <source>
        <dbReference type="SAM" id="Phobius"/>
    </source>
</evidence>
<dbReference type="Proteomes" id="UP001430796">
    <property type="component" value="Unassembled WGS sequence"/>
</dbReference>
<reference evidence="2" key="2">
    <citation type="submission" date="2022-01" db="EMBL/GenBank/DDBJ databases">
        <authorList>
            <person name="Zhou L.Y."/>
        </authorList>
    </citation>
    <scope>NUCLEOTIDE SEQUENCE</scope>
    <source>
        <strain evidence="2">TLK-CK17</strain>
    </source>
</reference>
<keyword evidence="3" id="KW-1185">Reference proteome</keyword>
<dbReference type="EMBL" id="JAKJPO010000001">
    <property type="protein sequence ID" value="MCF7221102.1"/>
    <property type="molecule type" value="Genomic_DNA"/>
</dbReference>
<comment type="caution">
    <text evidence="2">The sequence shown here is derived from an EMBL/GenBank/DDBJ whole genome shotgun (WGS) entry which is preliminary data.</text>
</comment>
<protein>
    <recommendedName>
        <fullName evidence="4">SdpI/YhfL family protein</fullName>
    </recommendedName>
</protein>
<feature type="transmembrane region" description="Helical" evidence="1">
    <location>
        <begin position="6"/>
        <end position="25"/>
    </location>
</feature>
<keyword evidence="1" id="KW-0472">Membrane</keyword>
<feature type="transmembrane region" description="Helical" evidence="1">
    <location>
        <begin position="78"/>
        <end position="100"/>
    </location>
</feature>
<organism evidence="2 3">
    <name type="scientific">Marilutibacter chinensis</name>
    <dbReference type="NCBI Taxonomy" id="2912247"/>
    <lineage>
        <taxon>Bacteria</taxon>
        <taxon>Pseudomonadati</taxon>
        <taxon>Pseudomonadota</taxon>
        <taxon>Gammaproteobacteria</taxon>
        <taxon>Lysobacterales</taxon>
        <taxon>Lysobacteraceae</taxon>
        <taxon>Marilutibacter</taxon>
    </lineage>
</organism>
<sequence>MTDLLVPTLLAAGSLPMFAIAYRVARGDLHWLNGLDAGRLRDPQRIAARMSRLLGLVGVALLLGAAGMYWAGGMQARVGAVTVGLLIAVNGLGVALVLAIRRARRDYLPPGQRHGGGNGQP</sequence>